<evidence type="ECO:0008006" key="4">
    <source>
        <dbReference type="Google" id="ProtNLM"/>
    </source>
</evidence>
<evidence type="ECO:0000313" key="2">
    <source>
        <dbReference type="EMBL" id="PKA53086.1"/>
    </source>
</evidence>
<keyword evidence="1" id="KW-0732">Signal</keyword>
<dbReference type="EMBL" id="KZ452000">
    <property type="protein sequence ID" value="PKA53086.1"/>
    <property type="molecule type" value="Genomic_DNA"/>
</dbReference>
<evidence type="ECO:0000256" key="1">
    <source>
        <dbReference type="SAM" id="SignalP"/>
    </source>
</evidence>
<dbReference type="Proteomes" id="UP000236161">
    <property type="component" value="Unassembled WGS sequence"/>
</dbReference>
<dbReference type="AlphaFoldDB" id="A0A2I0AC54"/>
<evidence type="ECO:0000313" key="3">
    <source>
        <dbReference type="Proteomes" id="UP000236161"/>
    </source>
</evidence>
<sequence>MGCASLLDNSLVALICCRWAFVSPVRGFSGVGAARGTAKLHRIARLHGTARLCPELRGCAELRVCAQNF</sequence>
<keyword evidence="3" id="KW-1185">Reference proteome</keyword>
<proteinExistence type="predicted"/>
<name>A0A2I0AC54_9ASPA</name>
<organism evidence="2 3">
    <name type="scientific">Apostasia shenzhenica</name>
    <dbReference type="NCBI Taxonomy" id="1088818"/>
    <lineage>
        <taxon>Eukaryota</taxon>
        <taxon>Viridiplantae</taxon>
        <taxon>Streptophyta</taxon>
        <taxon>Embryophyta</taxon>
        <taxon>Tracheophyta</taxon>
        <taxon>Spermatophyta</taxon>
        <taxon>Magnoliopsida</taxon>
        <taxon>Liliopsida</taxon>
        <taxon>Asparagales</taxon>
        <taxon>Orchidaceae</taxon>
        <taxon>Apostasioideae</taxon>
        <taxon>Apostasia</taxon>
    </lineage>
</organism>
<accession>A0A2I0AC54</accession>
<gene>
    <name evidence="2" type="ORF">AXF42_Ash018994</name>
</gene>
<feature type="signal peptide" evidence="1">
    <location>
        <begin position="1"/>
        <end position="27"/>
    </location>
</feature>
<reference evidence="2 3" key="1">
    <citation type="journal article" date="2017" name="Nature">
        <title>The Apostasia genome and the evolution of orchids.</title>
        <authorList>
            <person name="Zhang G.Q."/>
            <person name="Liu K.W."/>
            <person name="Li Z."/>
            <person name="Lohaus R."/>
            <person name="Hsiao Y.Y."/>
            <person name="Niu S.C."/>
            <person name="Wang J.Y."/>
            <person name="Lin Y.C."/>
            <person name="Xu Q."/>
            <person name="Chen L.J."/>
            <person name="Yoshida K."/>
            <person name="Fujiwara S."/>
            <person name="Wang Z.W."/>
            <person name="Zhang Y.Q."/>
            <person name="Mitsuda N."/>
            <person name="Wang M."/>
            <person name="Liu G.H."/>
            <person name="Pecoraro L."/>
            <person name="Huang H.X."/>
            <person name="Xiao X.J."/>
            <person name="Lin M."/>
            <person name="Wu X.Y."/>
            <person name="Wu W.L."/>
            <person name="Chen Y.Y."/>
            <person name="Chang S.B."/>
            <person name="Sakamoto S."/>
            <person name="Ohme-Takagi M."/>
            <person name="Yagi M."/>
            <person name="Zeng S.J."/>
            <person name="Shen C.Y."/>
            <person name="Yeh C.M."/>
            <person name="Luo Y.B."/>
            <person name="Tsai W.C."/>
            <person name="Van de Peer Y."/>
            <person name="Liu Z.J."/>
        </authorList>
    </citation>
    <scope>NUCLEOTIDE SEQUENCE [LARGE SCALE GENOMIC DNA]</scope>
    <source>
        <strain evidence="3">cv. Shenzhen</strain>
        <tissue evidence="2">Stem</tissue>
    </source>
</reference>
<feature type="chain" id="PRO_5014129198" description="Secreted protein" evidence="1">
    <location>
        <begin position="28"/>
        <end position="69"/>
    </location>
</feature>
<protein>
    <recommendedName>
        <fullName evidence="4">Secreted protein</fullName>
    </recommendedName>
</protein>